<reference evidence="1 2" key="1">
    <citation type="journal article" date="2021" name="BMC Biol.">
        <title>Horizontally acquired antibacterial genes associated with adaptive radiation of ladybird beetles.</title>
        <authorList>
            <person name="Li H.S."/>
            <person name="Tang X.F."/>
            <person name="Huang Y.H."/>
            <person name="Xu Z.Y."/>
            <person name="Chen M.L."/>
            <person name="Du X.Y."/>
            <person name="Qiu B.Y."/>
            <person name="Chen P.T."/>
            <person name="Zhang W."/>
            <person name="Slipinski A."/>
            <person name="Escalona H.E."/>
            <person name="Waterhouse R.M."/>
            <person name="Zwick A."/>
            <person name="Pang H."/>
        </authorList>
    </citation>
    <scope>NUCLEOTIDE SEQUENCE [LARGE SCALE GENOMIC DNA]</scope>
    <source>
        <strain evidence="1">SYSU2018</strain>
    </source>
</reference>
<keyword evidence="2" id="KW-1185">Reference proteome</keyword>
<dbReference type="EMBL" id="JABFTP020000103">
    <property type="protein sequence ID" value="KAL3278253.1"/>
    <property type="molecule type" value="Genomic_DNA"/>
</dbReference>
<evidence type="ECO:0000313" key="1">
    <source>
        <dbReference type="EMBL" id="KAL3278253.1"/>
    </source>
</evidence>
<organism evidence="1 2">
    <name type="scientific">Cryptolaemus montrouzieri</name>
    <dbReference type="NCBI Taxonomy" id="559131"/>
    <lineage>
        <taxon>Eukaryota</taxon>
        <taxon>Metazoa</taxon>
        <taxon>Ecdysozoa</taxon>
        <taxon>Arthropoda</taxon>
        <taxon>Hexapoda</taxon>
        <taxon>Insecta</taxon>
        <taxon>Pterygota</taxon>
        <taxon>Neoptera</taxon>
        <taxon>Endopterygota</taxon>
        <taxon>Coleoptera</taxon>
        <taxon>Polyphaga</taxon>
        <taxon>Cucujiformia</taxon>
        <taxon>Coccinelloidea</taxon>
        <taxon>Coccinellidae</taxon>
        <taxon>Scymninae</taxon>
        <taxon>Scymnini</taxon>
        <taxon>Cryptolaemus</taxon>
    </lineage>
</organism>
<name>A0ABD2NHN2_9CUCU</name>
<dbReference type="AlphaFoldDB" id="A0ABD2NHN2"/>
<protein>
    <recommendedName>
        <fullName evidence="3">Reverse transcriptase domain-containing protein</fullName>
    </recommendedName>
</protein>
<proteinExistence type="predicted"/>
<gene>
    <name evidence="1" type="ORF">HHI36_013590</name>
</gene>
<comment type="caution">
    <text evidence="1">The sequence shown here is derived from an EMBL/GenBank/DDBJ whole genome shotgun (WGS) entry which is preliminary data.</text>
</comment>
<accession>A0ABD2NHN2</accession>
<dbReference type="Proteomes" id="UP001516400">
    <property type="component" value="Unassembled WGS sequence"/>
</dbReference>
<evidence type="ECO:0000313" key="2">
    <source>
        <dbReference type="Proteomes" id="UP001516400"/>
    </source>
</evidence>
<evidence type="ECO:0008006" key="3">
    <source>
        <dbReference type="Google" id="ProtNLM"/>
    </source>
</evidence>
<sequence length="90" mass="10333">MSYSYADDSNLMVKSRKIETIVQTARDALEKTGDWCNNNNLVLNMGIHIDLNMKWEQHIKALSKRLSTVVYSLHILKYRFLGGLGRTLCS</sequence>